<name>A0ABS2DSB3_9BURK</name>
<dbReference type="PANTHER" id="PTHR33164:SF43">
    <property type="entry name" value="HTH-TYPE TRANSCRIPTIONAL REPRESSOR YETL"/>
    <property type="match status" value="1"/>
</dbReference>
<organism evidence="2 3">
    <name type="scientific">Sutterella massiliensis</name>
    <dbReference type="NCBI Taxonomy" id="1816689"/>
    <lineage>
        <taxon>Bacteria</taxon>
        <taxon>Pseudomonadati</taxon>
        <taxon>Pseudomonadota</taxon>
        <taxon>Betaproteobacteria</taxon>
        <taxon>Burkholderiales</taxon>
        <taxon>Sutterellaceae</taxon>
        <taxon>Sutterella</taxon>
    </lineage>
</organism>
<dbReference type="InterPro" id="IPR000835">
    <property type="entry name" value="HTH_MarR-typ"/>
</dbReference>
<dbReference type="SUPFAM" id="SSF46785">
    <property type="entry name" value="Winged helix' DNA-binding domain"/>
    <property type="match status" value="1"/>
</dbReference>
<dbReference type="Gene3D" id="1.10.10.10">
    <property type="entry name" value="Winged helix-like DNA-binding domain superfamily/Winged helix DNA-binding domain"/>
    <property type="match status" value="1"/>
</dbReference>
<dbReference type="InterPro" id="IPR036388">
    <property type="entry name" value="WH-like_DNA-bd_sf"/>
</dbReference>
<keyword evidence="3" id="KW-1185">Reference proteome</keyword>
<evidence type="ECO:0000313" key="2">
    <source>
        <dbReference type="EMBL" id="MBM6703598.1"/>
    </source>
</evidence>
<comment type="caution">
    <text evidence="2">The sequence shown here is derived from an EMBL/GenBank/DDBJ whole genome shotgun (WGS) entry which is preliminary data.</text>
</comment>
<protein>
    <submittedName>
        <fullName evidence="2">MarR family transcriptional regulator</fullName>
    </submittedName>
</protein>
<dbReference type="Pfam" id="PF01047">
    <property type="entry name" value="MarR"/>
    <property type="match status" value="1"/>
</dbReference>
<dbReference type="InterPro" id="IPR039422">
    <property type="entry name" value="MarR/SlyA-like"/>
</dbReference>
<dbReference type="PRINTS" id="PR00598">
    <property type="entry name" value="HTHMARR"/>
</dbReference>
<sequence length="146" mass="16613">MKEYQILHLSSRLREGANRYLIDELTRAGLEDITTACGDVFHVLFLTPKIPLKTLAERIRRTKSTTSVMVDRLERLGYVERRRLESDGRVLVLDLTEKGRALKPKLDAVAGALNERIVEGFSDEEARTLERLLAKAAANFKYPIET</sequence>
<feature type="domain" description="HTH marR-type" evidence="1">
    <location>
        <begin position="3"/>
        <end position="138"/>
    </location>
</feature>
<dbReference type="PANTHER" id="PTHR33164">
    <property type="entry name" value="TRANSCRIPTIONAL REGULATOR, MARR FAMILY"/>
    <property type="match status" value="1"/>
</dbReference>
<proteinExistence type="predicted"/>
<evidence type="ECO:0000259" key="1">
    <source>
        <dbReference type="PROSITE" id="PS50995"/>
    </source>
</evidence>
<evidence type="ECO:0000313" key="3">
    <source>
        <dbReference type="Proteomes" id="UP000715095"/>
    </source>
</evidence>
<dbReference type="SMART" id="SM00347">
    <property type="entry name" value="HTH_MARR"/>
    <property type="match status" value="1"/>
</dbReference>
<dbReference type="InterPro" id="IPR036390">
    <property type="entry name" value="WH_DNA-bd_sf"/>
</dbReference>
<dbReference type="EMBL" id="JACJJC010000004">
    <property type="protein sequence ID" value="MBM6703598.1"/>
    <property type="molecule type" value="Genomic_DNA"/>
</dbReference>
<gene>
    <name evidence="2" type="ORF">H6A60_03735</name>
</gene>
<dbReference type="RefSeq" id="WP_205102072.1">
    <property type="nucleotide sequence ID" value="NZ_JACJJC010000004.1"/>
</dbReference>
<reference evidence="2 3" key="1">
    <citation type="journal article" date="2021" name="Sci. Rep.">
        <title>The distribution of antibiotic resistance genes in chicken gut microbiota commensals.</title>
        <authorList>
            <person name="Juricova H."/>
            <person name="Matiasovicova J."/>
            <person name="Kubasova T."/>
            <person name="Cejkova D."/>
            <person name="Rychlik I."/>
        </authorList>
    </citation>
    <scope>NUCLEOTIDE SEQUENCE [LARGE SCALE GENOMIC DNA]</scope>
    <source>
        <strain evidence="2 3">An829</strain>
    </source>
</reference>
<dbReference type="PROSITE" id="PS50995">
    <property type="entry name" value="HTH_MARR_2"/>
    <property type="match status" value="1"/>
</dbReference>
<accession>A0ABS2DSB3</accession>
<dbReference type="Proteomes" id="UP000715095">
    <property type="component" value="Unassembled WGS sequence"/>
</dbReference>